<dbReference type="Gene3D" id="3.10.20.90">
    <property type="entry name" value="Phosphatidylinositol 3-kinase Catalytic Subunit, Chain A, domain 1"/>
    <property type="match status" value="1"/>
</dbReference>
<evidence type="ECO:0000256" key="4">
    <source>
        <dbReference type="ARBA" id="ARBA00022448"/>
    </source>
</evidence>
<dbReference type="InterPro" id="IPR048763">
    <property type="entry name" value="SNX17-31_FERM_F1"/>
</dbReference>
<evidence type="ECO:0000256" key="10">
    <source>
        <dbReference type="ARBA" id="ARBA00023329"/>
    </source>
</evidence>
<evidence type="ECO:0000259" key="12">
    <source>
        <dbReference type="PROSITE" id="PS50195"/>
    </source>
</evidence>
<keyword evidence="5" id="KW-0963">Cytoplasm</keyword>
<comment type="subcellular location">
    <subcellularLocation>
        <location evidence="1">Cytoplasmic vesicle membrane</location>
        <topology evidence="1">Peripheral membrane protein</topology>
        <orientation evidence="1">Cytoplasmic side</orientation>
    </subcellularLocation>
    <subcellularLocation>
        <location evidence="2">Early endosome</location>
    </subcellularLocation>
</comment>
<evidence type="ECO:0000256" key="11">
    <source>
        <dbReference type="SAM" id="MobiDB-lite"/>
    </source>
</evidence>
<gene>
    <name evidence="13" type="ORF">PLOB_00043767</name>
</gene>
<comment type="similarity">
    <text evidence="3">Belongs to the sorting nexin family.</text>
</comment>
<feature type="domain" description="PX" evidence="12">
    <location>
        <begin position="1"/>
        <end position="108"/>
    </location>
</feature>
<name>A0ABN8PHM7_9CNID</name>
<feature type="compositionally biased region" description="Basic residues" evidence="11">
    <location>
        <begin position="381"/>
        <end position="392"/>
    </location>
</feature>
<evidence type="ECO:0000313" key="14">
    <source>
        <dbReference type="Proteomes" id="UP001159405"/>
    </source>
</evidence>
<dbReference type="CDD" id="cd13337">
    <property type="entry name" value="FERM-like_C_SNX17"/>
    <property type="match status" value="1"/>
</dbReference>
<evidence type="ECO:0000256" key="5">
    <source>
        <dbReference type="ARBA" id="ARBA00022490"/>
    </source>
</evidence>
<dbReference type="Pfam" id="PF00787">
    <property type="entry name" value="PX"/>
    <property type="match status" value="1"/>
</dbReference>
<feature type="compositionally biased region" description="Low complexity" evidence="11">
    <location>
        <begin position="421"/>
        <end position="434"/>
    </location>
</feature>
<keyword evidence="7" id="KW-0653">Protein transport</keyword>
<evidence type="ECO:0000256" key="8">
    <source>
        <dbReference type="ARBA" id="ARBA00023121"/>
    </source>
</evidence>
<keyword evidence="14" id="KW-1185">Reference proteome</keyword>
<dbReference type="SUPFAM" id="SSF64268">
    <property type="entry name" value="PX domain"/>
    <property type="match status" value="1"/>
</dbReference>
<evidence type="ECO:0000256" key="6">
    <source>
        <dbReference type="ARBA" id="ARBA00022753"/>
    </source>
</evidence>
<keyword evidence="10" id="KW-0968">Cytoplasmic vesicle</keyword>
<dbReference type="CDD" id="cd16121">
    <property type="entry name" value="FERM_F1_SNX17"/>
    <property type="match status" value="1"/>
</dbReference>
<dbReference type="InterPro" id="IPR048767">
    <property type="entry name" value="SNX17-31_FERM_F2"/>
</dbReference>
<dbReference type="Pfam" id="PF21273">
    <property type="entry name" value="SNX17-27-31_F1_FERM"/>
    <property type="match status" value="1"/>
</dbReference>
<evidence type="ECO:0000256" key="1">
    <source>
        <dbReference type="ARBA" id="ARBA00004180"/>
    </source>
</evidence>
<protein>
    <recommendedName>
        <fullName evidence="12">PX domain-containing protein</fullName>
    </recommendedName>
</protein>
<keyword evidence="4" id="KW-0813">Transport</keyword>
<sequence>MHFSVPDTVELTDKSGSKYLAYNVYINGSYHCGIRFSDLYQFSEQLRKAFGPRITAKFPPRKLLSLTPVQVEERREQLEKYLQEVCQDHAITLSSLFTGFFLNAQKESLKVSSESVQLDIYLMNGQKVALNIQSTDRTDDVLEALMTEIDLNEELVYYFGLFLIKRADDGEATIVRKFQEFEAPYLTLKQQSGTCRVAVRKTLWDAKIEDKIVQDRIGMNLLYVQAVSDLDKGWSFGPKEAHSKLAQLKQKGAKLEFLQLARSLKFYGYMQFKPCTTNYPEEDTRVIVSIGDRELNFRLQTPDHKVQEGSFKVTRMRCWRITATSDINENGEKEEHLELAFEYLLRKDQMQWITIYSDQAILMSLCLQSIVDEILRIKQGKPVKRPKDRSKAKNAAAPDFQRNNSISSEASAEGDTDQESKVVNSKNNNSTSPSTSPPTSPGRKVASRQAKTQVTKQKLPPATNGAAMTTNEVFEGIGDDDL</sequence>
<dbReference type="InterPro" id="IPR037836">
    <property type="entry name" value="SNX17_FERM-like_dom"/>
</dbReference>
<dbReference type="InterPro" id="IPR028666">
    <property type="entry name" value="SNX17_FERM_N"/>
</dbReference>
<proteinExistence type="inferred from homology"/>
<dbReference type="InterPro" id="IPR001683">
    <property type="entry name" value="PX_dom"/>
</dbReference>
<keyword evidence="8" id="KW-0446">Lipid-binding</keyword>
<keyword evidence="6" id="KW-0967">Endosome</keyword>
<dbReference type="InterPro" id="IPR036871">
    <property type="entry name" value="PX_dom_sf"/>
</dbReference>
<dbReference type="Proteomes" id="UP001159405">
    <property type="component" value="Unassembled WGS sequence"/>
</dbReference>
<dbReference type="Gene3D" id="3.30.1520.10">
    <property type="entry name" value="Phox-like domain"/>
    <property type="match status" value="1"/>
</dbReference>
<evidence type="ECO:0000313" key="13">
    <source>
        <dbReference type="EMBL" id="CAH3144089.1"/>
    </source>
</evidence>
<accession>A0ABN8PHM7</accession>
<comment type="caution">
    <text evidence="13">The sequence shown here is derived from an EMBL/GenBank/DDBJ whole genome shotgun (WGS) entry which is preliminary data.</text>
</comment>
<organism evidence="13 14">
    <name type="scientific">Porites lobata</name>
    <dbReference type="NCBI Taxonomy" id="104759"/>
    <lineage>
        <taxon>Eukaryota</taxon>
        <taxon>Metazoa</taxon>
        <taxon>Cnidaria</taxon>
        <taxon>Anthozoa</taxon>
        <taxon>Hexacorallia</taxon>
        <taxon>Scleractinia</taxon>
        <taxon>Fungiina</taxon>
        <taxon>Poritidae</taxon>
        <taxon>Porites</taxon>
    </lineage>
</organism>
<keyword evidence="9" id="KW-0472">Membrane</keyword>
<dbReference type="SMART" id="SM00312">
    <property type="entry name" value="PX"/>
    <property type="match status" value="1"/>
</dbReference>
<reference evidence="13 14" key="1">
    <citation type="submission" date="2022-05" db="EMBL/GenBank/DDBJ databases">
        <authorList>
            <consortium name="Genoscope - CEA"/>
            <person name="William W."/>
        </authorList>
    </citation>
    <scope>NUCLEOTIDE SEQUENCE [LARGE SCALE GENOMIC DNA]</scope>
</reference>
<evidence type="ECO:0000256" key="9">
    <source>
        <dbReference type="ARBA" id="ARBA00023136"/>
    </source>
</evidence>
<dbReference type="Gene3D" id="2.30.29.30">
    <property type="entry name" value="Pleckstrin-homology domain (PH domain)/Phosphotyrosine-binding domain (PTB)"/>
    <property type="match status" value="1"/>
</dbReference>
<dbReference type="PANTHER" id="PTHR12431:SF14">
    <property type="entry name" value="LD15323P"/>
    <property type="match status" value="1"/>
</dbReference>
<evidence type="ECO:0000256" key="2">
    <source>
        <dbReference type="ARBA" id="ARBA00004412"/>
    </source>
</evidence>
<dbReference type="CDD" id="cd06885">
    <property type="entry name" value="PX_SNX17_31"/>
    <property type="match status" value="1"/>
</dbReference>
<dbReference type="EMBL" id="CALNXK010000072">
    <property type="protein sequence ID" value="CAH3144089.1"/>
    <property type="molecule type" value="Genomic_DNA"/>
</dbReference>
<evidence type="ECO:0000256" key="3">
    <source>
        <dbReference type="ARBA" id="ARBA00010883"/>
    </source>
</evidence>
<feature type="region of interest" description="Disordered" evidence="11">
    <location>
        <begin position="381"/>
        <end position="482"/>
    </location>
</feature>
<dbReference type="PROSITE" id="PS50195">
    <property type="entry name" value="PX"/>
    <property type="match status" value="1"/>
</dbReference>
<dbReference type="InterPro" id="IPR040842">
    <property type="entry name" value="SNX17/31_FERM"/>
</dbReference>
<dbReference type="Pfam" id="PF18116">
    <property type="entry name" value="SNX17_FERM_C"/>
    <property type="match status" value="1"/>
</dbReference>
<feature type="compositionally biased region" description="Polar residues" evidence="11">
    <location>
        <begin position="401"/>
        <end position="410"/>
    </location>
</feature>
<dbReference type="Pfam" id="PF21271">
    <property type="entry name" value="SNX17-31_F2_FERM"/>
    <property type="match status" value="1"/>
</dbReference>
<dbReference type="PANTHER" id="PTHR12431">
    <property type="entry name" value="SORTING NEXIN 17 AND 27"/>
    <property type="match status" value="1"/>
</dbReference>
<dbReference type="InterPro" id="IPR011993">
    <property type="entry name" value="PH-like_dom_sf"/>
</dbReference>
<dbReference type="Gene3D" id="1.20.80.60">
    <property type="match status" value="1"/>
</dbReference>
<evidence type="ECO:0000256" key="7">
    <source>
        <dbReference type="ARBA" id="ARBA00022927"/>
    </source>
</evidence>